<dbReference type="Proteomes" id="UP000216225">
    <property type="component" value="Unassembled WGS sequence"/>
</dbReference>
<reference evidence="2 3" key="1">
    <citation type="submission" date="2018-09" db="EMBL/GenBank/DDBJ databases">
        <title>Genome comparison of Alicycliphilus sp. BQ1, a polyurethanolytic bacterium, with its closest phylogenetic relatives Alicycliphilus denitrificans BC and K601, unable to attack polyurethane.</title>
        <authorList>
            <person name="Loza-Tavera H."/>
            <person name="Lozano L."/>
            <person name="Cevallos M."/>
            <person name="Maya-Lucas O."/>
            <person name="Garcia-Mena J."/>
            <person name="Hernandez J."/>
        </authorList>
    </citation>
    <scope>NUCLEOTIDE SEQUENCE [LARGE SCALE GENOMIC DNA]</scope>
    <source>
        <strain evidence="2 3">BQ1</strain>
    </source>
</reference>
<dbReference type="SUPFAM" id="SSF117916">
    <property type="entry name" value="Fe-S cluster assembly (FSCA) domain-like"/>
    <property type="match status" value="1"/>
</dbReference>
<dbReference type="RefSeq" id="WP_094438416.1">
    <property type="nucleotide sequence ID" value="NZ_AP024172.1"/>
</dbReference>
<dbReference type="PANTHER" id="PTHR42831:SF1">
    <property type="entry name" value="FE-S PROTEIN MATURATION AUXILIARY FACTOR YITW"/>
    <property type="match status" value="1"/>
</dbReference>
<proteinExistence type="predicted"/>
<dbReference type="InterPro" id="IPR052339">
    <property type="entry name" value="Fe-S_Maturation_MIP18"/>
</dbReference>
<name>A0A420KCD9_9BURK</name>
<organism evidence="2 3">
    <name type="scientific">Alicycliphilus denitrificans</name>
    <dbReference type="NCBI Taxonomy" id="179636"/>
    <lineage>
        <taxon>Bacteria</taxon>
        <taxon>Pseudomonadati</taxon>
        <taxon>Pseudomonadota</taxon>
        <taxon>Betaproteobacteria</taxon>
        <taxon>Burkholderiales</taxon>
        <taxon>Comamonadaceae</taxon>
        <taxon>Alicycliphilus</taxon>
    </lineage>
</organism>
<evidence type="ECO:0000313" key="3">
    <source>
        <dbReference type="Proteomes" id="UP000216225"/>
    </source>
</evidence>
<dbReference type="Pfam" id="PF01883">
    <property type="entry name" value="FeS_assembly_P"/>
    <property type="match status" value="1"/>
</dbReference>
<comment type="caution">
    <text evidence="2">The sequence shown here is derived from an EMBL/GenBank/DDBJ whole genome shotgun (WGS) entry which is preliminary data.</text>
</comment>
<dbReference type="EMBL" id="NKDB02000002">
    <property type="protein sequence ID" value="RKJ96876.1"/>
    <property type="molecule type" value="Genomic_DNA"/>
</dbReference>
<evidence type="ECO:0000313" key="2">
    <source>
        <dbReference type="EMBL" id="RKJ96876.1"/>
    </source>
</evidence>
<gene>
    <name evidence="2" type="primary">sufT</name>
    <name evidence="2" type="ORF">CE154_012780</name>
</gene>
<sequence length="184" mass="20372">MMHRRHREDVLVRRNVMVETIPSGHPVELEAGMLAQITQALGSSFTLLVEGQLMRLKGADADAIGKQPPEAIAVPEDLHIDDLEPLIWETLRTCYDPEIPVNIVDLGLVYRLDFEPHDEPDKVRVVIDMTLTAPGCGMGEAIANEVCDKVLALPRVGDITVNLVFDPPWDRSMMSEEAQLALGL</sequence>
<dbReference type="InterPro" id="IPR034904">
    <property type="entry name" value="FSCA_dom_sf"/>
</dbReference>
<dbReference type="NCBIfam" id="TIGR03406">
    <property type="entry name" value="FeS_long_SufT"/>
    <property type="match status" value="1"/>
</dbReference>
<feature type="domain" description="MIP18 family-like" evidence="1">
    <location>
        <begin position="87"/>
        <end position="161"/>
    </location>
</feature>
<dbReference type="PANTHER" id="PTHR42831">
    <property type="entry name" value="FE-S PROTEIN MATURATION AUXILIARY FACTOR YITW"/>
    <property type="match status" value="1"/>
</dbReference>
<dbReference type="InterPro" id="IPR017776">
    <property type="entry name" value="FeS_assembly_SufT_put"/>
</dbReference>
<protein>
    <submittedName>
        <fullName evidence="2">Putative Fe-S cluster assembly protein SufT</fullName>
    </submittedName>
</protein>
<dbReference type="InterPro" id="IPR002744">
    <property type="entry name" value="MIP18-like"/>
</dbReference>
<dbReference type="Gene3D" id="3.30.300.130">
    <property type="entry name" value="Fe-S cluster assembly (FSCA)"/>
    <property type="match status" value="1"/>
</dbReference>
<dbReference type="AlphaFoldDB" id="A0A420KCD9"/>
<accession>A0A420KCD9</accession>
<evidence type="ECO:0000259" key="1">
    <source>
        <dbReference type="Pfam" id="PF01883"/>
    </source>
</evidence>